<comment type="caution">
    <text evidence="2">The sequence shown here is derived from an EMBL/GenBank/DDBJ whole genome shotgun (WGS) entry which is preliminary data.</text>
</comment>
<protein>
    <recommendedName>
        <fullName evidence="4">Succinate dehydrogenase</fullName>
    </recommendedName>
</protein>
<dbReference type="AlphaFoldDB" id="A0A7W6R8F2"/>
<evidence type="ECO:0000313" key="2">
    <source>
        <dbReference type="EMBL" id="MBB4238774.1"/>
    </source>
</evidence>
<dbReference type="Proteomes" id="UP000540909">
    <property type="component" value="Unassembled WGS sequence"/>
</dbReference>
<proteinExistence type="predicted"/>
<feature type="chain" id="PRO_5031117978" description="Succinate dehydrogenase" evidence="1">
    <location>
        <begin position="23"/>
        <end position="112"/>
    </location>
</feature>
<organism evidence="2 3">
    <name type="scientific">Rhizobium esperanzae</name>
    <dbReference type="NCBI Taxonomy" id="1967781"/>
    <lineage>
        <taxon>Bacteria</taxon>
        <taxon>Pseudomonadati</taxon>
        <taxon>Pseudomonadota</taxon>
        <taxon>Alphaproteobacteria</taxon>
        <taxon>Hyphomicrobiales</taxon>
        <taxon>Rhizobiaceae</taxon>
        <taxon>Rhizobium/Agrobacterium group</taxon>
        <taxon>Rhizobium</taxon>
    </lineage>
</organism>
<feature type="signal peptide" evidence="1">
    <location>
        <begin position="1"/>
        <end position="22"/>
    </location>
</feature>
<evidence type="ECO:0000313" key="3">
    <source>
        <dbReference type="Proteomes" id="UP000540909"/>
    </source>
</evidence>
<evidence type="ECO:0000256" key="1">
    <source>
        <dbReference type="SAM" id="SignalP"/>
    </source>
</evidence>
<keyword evidence="1" id="KW-0732">Signal</keyword>
<name>A0A7W6R8F2_9HYPH</name>
<accession>A0A7W6R8F2</accession>
<gene>
    <name evidence="2" type="ORF">GGD57_005389</name>
</gene>
<sequence>MKRHLGYVVLAAAMLAASPTVAGERYKLRAPGGLSAQLGNDVGVWKTADAARKARASIGAENVTSPNLECIVPPGIKAEVIRREKSVAYVRASNAAFGGCRGYVKTDFLSAN</sequence>
<reference evidence="2 3" key="1">
    <citation type="submission" date="2020-08" db="EMBL/GenBank/DDBJ databases">
        <title>Genomic Encyclopedia of Type Strains, Phase IV (KMG-V): Genome sequencing to study the core and pangenomes of soil and plant-associated prokaryotes.</title>
        <authorList>
            <person name="Whitman W."/>
        </authorList>
    </citation>
    <scope>NUCLEOTIDE SEQUENCE [LARGE SCALE GENOMIC DNA]</scope>
    <source>
        <strain evidence="2 3">SEMIA 4089</strain>
    </source>
</reference>
<evidence type="ECO:0008006" key="4">
    <source>
        <dbReference type="Google" id="ProtNLM"/>
    </source>
</evidence>
<dbReference type="EMBL" id="JACIFY010000025">
    <property type="protein sequence ID" value="MBB4238774.1"/>
    <property type="molecule type" value="Genomic_DNA"/>
</dbReference>